<dbReference type="EMBL" id="HBUE01062450">
    <property type="protein sequence ID" value="CAG6469243.1"/>
    <property type="molecule type" value="Transcribed_RNA"/>
</dbReference>
<dbReference type="AlphaFoldDB" id="A0A8D8B4U4"/>
<dbReference type="EMBL" id="HBUE01062454">
    <property type="protein sequence ID" value="CAG6469246.1"/>
    <property type="molecule type" value="Transcribed_RNA"/>
</dbReference>
<evidence type="ECO:0000313" key="2">
    <source>
        <dbReference type="EMBL" id="CAG6469246.1"/>
    </source>
</evidence>
<proteinExistence type="predicted"/>
<name>A0A8D8B4U4_CULPI</name>
<evidence type="ECO:0000256" key="1">
    <source>
        <dbReference type="SAM" id="MobiDB-lite"/>
    </source>
</evidence>
<accession>A0A8D8B4U4</accession>
<dbReference type="EMBL" id="HBUE01062451">
    <property type="protein sequence ID" value="CAG6469244.1"/>
    <property type="molecule type" value="Transcribed_RNA"/>
</dbReference>
<dbReference type="EMBL" id="HBUE01062455">
    <property type="protein sequence ID" value="CAG6469247.1"/>
    <property type="molecule type" value="Transcribed_RNA"/>
</dbReference>
<organism evidence="2">
    <name type="scientific">Culex pipiens</name>
    <name type="common">House mosquito</name>
    <dbReference type="NCBI Taxonomy" id="7175"/>
    <lineage>
        <taxon>Eukaryota</taxon>
        <taxon>Metazoa</taxon>
        <taxon>Ecdysozoa</taxon>
        <taxon>Arthropoda</taxon>
        <taxon>Hexapoda</taxon>
        <taxon>Insecta</taxon>
        <taxon>Pterygota</taxon>
        <taxon>Neoptera</taxon>
        <taxon>Endopterygota</taxon>
        <taxon>Diptera</taxon>
        <taxon>Nematocera</taxon>
        <taxon>Culicoidea</taxon>
        <taxon>Culicidae</taxon>
        <taxon>Culicinae</taxon>
        <taxon>Culicini</taxon>
        <taxon>Culex</taxon>
        <taxon>Culex</taxon>
    </lineage>
</organism>
<feature type="region of interest" description="Disordered" evidence="1">
    <location>
        <begin position="29"/>
        <end position="48"/>
    </location>
</feature>
<protein>
    <submittedName>
        <fullName evidence="2">(northern house mosquito) hypothetical protein</fullName>
    </submittedName>
</protein>
<sequence length="103" mass="11318">MRPKSGSKLSRKTASVFCESTTRCLHRRRGLAPVGPLPLPSESSSSIASTQSGPFMQFSSVSWWPGAVSSGSFTSMWGNRNFISSDMKNLPGFPTAMLRRYRL</sequence>
<reference evidence="2" key="1">
    <citation type="submission" date="2021-05" db="EMBL/GenBank/DDBJ databases">
        <authorList>
            <person name="Alioto T."/>
            <person name="Alioto T."/>
            <person name="Gomez Garrido J."/>
        </authorList>
    </citation>
    <scope>NUCLEOTIDE SEQUENCE</scope>
</reference>